<evidence type="ECO:0000313" key="2">
    <source>
        <dbReference type="Proteomes" id="UP000176404"/>
    </source>
</evidence>
<dbReference type="AlphaFoldDB" id="A0A1F8B6P4"/>
<accession>A0A1F8B6P4</accession>
<reference evidence="1 2" key="1">
    <citation type="journal article" date="2016" name="Nat. Commun.">
        <title>Thousands of microbial genomes shed light on interconnected biogeochemical processes in an aquifer system.</title>
        <authorList>
            <person name="Anantharaman K."/>
            <person name="Brown C.T."/>
            <person name="Hug L.A."/>
            <person name="Sharon I."/>
            <person name="Castelle C.J."/>
            <person name="Probst A.J."/>
            <person name="Thomas B.C."/>
            <person name="Singh A."/>
            <person name="Wilkins M.J."/>
            <person name="Karaoz U."/>
            <person name="Brodie E.L."/>
            <person name="Williams K.H."/>
            <person name="Hubbard S.S."/>
            <person name="Banfield J.F."/>
        </authorList>
    </citation>
    <scope>NUCLEOTIDE SEQUENCE [LARGE SCALE GENOMIC DNA]</scope>
</reference>
<name>A0A1F8B6P4_9BACT</name>
<sequence length="899" mass="99563">MNISYLALGVGISDDSEYWKGLSLVGPRGAFIKESQAAVPRPADSIPKAKPVELEAKRTSNSKTFVNSDGSITTSFYQGAVNYQDQNGVWQEVNIVPQEANDEQLKGWRIDQNAWRFILGQPQNKEKDGWVGVGSADNQWFFFRLQKASFLHSPTNSWKDVETGIDYNRANMLLNTQELTLNSGREVSHGSKIEWNRLWSLGNGGQISAGWGISAERLKEEITLDQKARNWILDGQAPVSQSGTYFGFVFEVDWGNVSKIRVGEKTYGIESSFDDNDSPVELLSSKDEFLGLMPKDTVSVKDSDSWVYLKKYFWQEAGGKHYLFMGARLEELLTLAPGDLVFDPTINKQVTASAGDADETAGDTAIIGPYLRVYNTNWYSGWQFTSINIPQAAKITDATFSYKFTTTSYDDMIGSLYGEDTDDAAAFTAGTDNYNISGRTLTTASTGINITGGGTDWQTASATSIVQEIVERGGWRRNNDVVLIIDGTGTGTARITAWDGSTANCAKLDITYHTYTAYSFQRKVLYDSTNDRYWSFWYDGDSIEGWYSNNDGTSWNAGTNADIAVDTIDFSLWHIPGDTYVYIAYESADDILVSRGTLSSTDITWDTAYTALNGSSSTPYRFTSISRDGSGYLHVTSQYLTGSNYYMRASRCGTADDPNCTWTEVNLSSTSNTDSNVYGQVVPLGASGRTQDMYAFWIRGSAIEGARWDNDDSGGRWENTSNQAVPTNAADSIATGISGTKNNISGVVDANYDIHLVYVDSTNDIDYIMFDESVPSWGSGANVATGTFEYPTISRDSTTSYLYAIYMDNSDASVDYAQYTTSWQTPSSNWKTTTNGNFTTSNYQAADRIFAHWSESVAGDYGNVDWEYIIVPEKLAIFLIIFPISLKLYQNKKSKKKLC</sequence>
<gene>
    <name evidence="1" type="ORF">A2892_03440</name>
</gene>
<dbReference type="EMBL" id="MGHD01000020">
    <property type="protein sequence ID" value="OGM59379.1"/>
    <property type="molecule type" value="Genomic_DNA"/>
</dbReference>
<organism evidence="1 2">
    <name type="scientific">Candidatus Woesebacteria bacterium RIFCSPLOWO2_01_FULL_39_10b</name>
    <dbReference type="NCBI Taxonomy" id="1802517"/>
    <lineage>
        <taxon>Bacteria</taxon>
        <taxon>Candidatus Woeseibacteriota</taxon>
    </lineage>
</organism>
<dbReference type="Proteomes" id="UP000176404">
    <property type="component" value="Unassembled WGS sequence"/>
</dbReference>
<protein>
    <submittedName>
        <fullName evidence="1">Uncharacterized protein</fullName>
    </submittedName>
</protein>
<evidence type="ECO:0000313" key="1">
    <source>
        <dbReference type="EMBL" id="OGM59379.1"/>
    </source>
</evidence>
<proteinExistence type="predicted"/>
<comment type="caution">
    <text evidence="1">The sequence shown here is derived from an EMBL/GenBank/DDBJ whole genome shotgun (WGS) entry which is preliminary data.</text>
</comment>